<gene>
    <name evidence="1" type="ORF">SAMN05880501_1118</name>
</gene>
<dbReference type="OrthoDB" id="2989063at2"/>
<organism evidence="1 2">
    <name type="scientific">Ureibacillus xyleni</name>
    <dbReference type="NCBI Taxonomy" id="614648"/>
    <lineage>
        <taxon>Bacteria</taxon>
        <taxon>Bacillati</taxon>
        <taxon>Bacillota</taxon>
        <taxon>Bacilli</taxon>
        <taxon>Bacillales</taxon>
        <taxon>Caryophanaceae</taxon>
        <taxon>Ureibacillus</taxon>
    </lineage>
</organism>
<accession>A0A285TC51</accession>
<evidence type="ECO:0000313" key="1">
    <source>
        <dbReference type="EMBL" id="SOC19500.1"/>
    </source>
</evidence>
<keyword evidence="2" id="KW-1185">Reference proteome</keyword>
<sequence>MNRTQFLLKLKGILESEQGCTTKTTPKKGEGFVPYNRFNIKWGQVDADDSKNHIRLVFDLKPGSLYEEMFSQKTGLIITPPGKISTGYRFTKVKEQGGHDQLIIFLEDSFISSQPEQLAEILTFVKEFVGQSSFKSQASR</sequence>
<evidence type="ECO:0000313" key="2">
    <source>
        <dbReference type="Proteomes" id="UP000219636"/>
    </source>
</evidence>
<dbReference type="RefSeq" id="WP_097074384.1">
    <property type="nucleotide sequence ID" value="NZ_OBMQ01000011.1"/>
</dbReference>
<proteinExistence type="predicted"/>
<protein>
    <submittedName>
        <fullName evidence="1">Uncharacterized protein</fullName>
    </submittedName>
</protein>
<dbReference type="EMBL" id="OBMQ01000011">
    <property type="protein sequence ID" value="SOC19500.1"/>
    <property type="molecule type" value="Genomic_DNA"/>
</dbReference>
<dbReference type="Proteomes" id="UP000219636">
    <property type="component" value="Unassembled WGS sequence"/>
</dbReference>
<name>A0A285TC51_9BACL</name>
<dbReference type="AlphaFoldDB" id="A0A285TC51"/>
<reference evidence="2" key="1">
    <citation type="submission" date="2017-08" db="EMBL/GenBank/DDBJ databases">
        <authorList>
            <person name="Varghese N."/>
            <person name="Submissions S."/>
        </authorList>
    </citation>
    <scope>NUCLEOTIDE SEQUENCE [LARGE SCALE GENOMIC DNA]</scope>
    <source>
        <strain evidence="2">JC22</strain>
    </source>
</reference>